<gene>
    <name evidence="1" type="ORF">K1I37_15005</name>
</gene>
<sequence>MNNNNIPFRTRPIVVTGKQARKIAKEMRQPSTQEKTDRLRQILSNRVPRIDKQRGNAK</sequence>
<evidence type="ECO:0000313" key="2">
    <source>
        <dbReference type="Proteomes" id="UP000829401"/>
    </source>
</evidence>
<dbReference type="AlphaFoldDB" id="T0C3X3"/>
<reference evidence="2" key="1">
    <citation type="journal article" date="2022" name="G3 (Bethesda)">
        <title>Unveiling the complete genome sequence of Alicyclobacillus acidoterrestris DSM 3922T, a taint-producing strain.</title>
        <authorList>
            <person name="Leonardo I.C."/>
            <person name="Barreto Crespo M.T."/>
            <person name="Gaspar F.B."/>
        </authorList>
    </citation>
    <scope>NUCLEOTIDE SEQUENCE [LARGE SCALE GENOMIC DNA]</scope>
    <source>
        <strain evidence="2">DSM 3922</strain>
    </source>
</reference>
<dbReference type="KEGG" id="aaco:K1I37_15005"/>
<name>T0C3X3_ALIAG</name>
<dbReference type="Proteomes" id="UP000829401">
    <property type="component" value="Chromosome"/>
</dbReference>
<accession>T0C3X3</accession>
<evidence type="ECO:0000313" key="1">
    <source>
        <dbReference type="EMBL" id="UNO47981.1"/>
    </source>
</evidence>
<keyword evidence="2" id="KW-1185">Reference proteome</keyword>
<dbReference type="RefSeq" id="WP_021296137.1">
    <property type="nucleotide sequence ID" value="NZ_AURB01000124.1"/>
</dbReference>
<dbReference type="STRING" id="1356854.N007_05470"/>
<protein>
    <submittedName>
        <fullName evidence="1">Uncharacterized protein</fullName>
    </submittedName>
</protein>
<organism evidence="1 2">
    <name type="scientific">Alicyclobacillus acidoterrestris (strain ATCC 49025 / DSM 3922 / CIP 106132 / NCIMB 13137 / GD3B)</name>
    <dbReference type="NCBI Taxonomy" id="1356854"/>
    <lineage>
        <taxon>Bacteria</taxon>
        <taxon>Bacillati</taxon>
        <taxon>Bacillota</taxon>
        <taxon>Bacilli</taxon>
        <taxon>Bacillales</taxon>
        <taxon>Alicyclobacillaceae</taxon>
        <taxon>Alicyclobacillus</taxon>
    </lineage>
</organism>
<proteinExistence type="predicted"/>
<accession>A0A9E6ZJL2</accession>
<dbReference type="EMBL" id="CP080467">
    <property type="protein sequence ID" value="UNO47981.1"/>
    <property type="molecule type" value="Genomic_DNA"/>
</dbReference>